<keyword evidence="6" id="KW-0333">Golgi apparatus</keyword>
<comment type="subcellular location">
    <subcellularLocation>
        <location evidence="1">Golgi apparatus membrane</location>
        <topology evidence="1">Single-pass type II membrane protein</topology>
    </subcellularLocation>
</comment>
<keyword evidence="8" id="KW-0325">Glycoprotein</keyword>
<dbReference type="GO" id="GO:0004394">
    <property type="term" value="F:heparan sulfate 2-sulfotransferase activity"/>
    <property type="evidence" value="ECO:0007669"/>
    <property type="project" value="TreeGrafter"/>
</dbReference>
<dbReference type="InterPro" id="IPR007734">
    <property type="entry name" value="Heparan_SO4_2-O-STrfase"/>
</dbReference>
<gene>
    <name evidence="9" type="ORF">CUNI_LOCUS9716</name>
</gene>
<dbReference type="EMBL" id="CAJHNH020001712">
    <property type="protein sequence ID" value="CAG5124158.1"/>
    <property type="molecule type" value="Genomic_DNA"/>
</dbReference>
<evidence type="ECO:0000256" key="2">
    <source>
        <dbReference type="ARBA" id="ARBA00022679"/>
    </source>
</evidence>
<dbReference type="GO" id="GO:0000139">
    <property type="term" value="C:Golgi membrane"/>
    <property type="evidence" value="ECO:0007669"/>
    <property type="project" value="UniProtKB-SubCell"/>
</dbReference>
<name>A0A8S3Z7L0_9EUPU</name>
<dbReference type="PANTHER" id="PTHR12129:SF17">
    <property type="entry name" value="HEPARAN SULFATE 2-O-SULFOTRANSFERASE 1"/>
    <property type="match status" value="1"/>
</dbReference>
<evidence type="ECO:0000256" key="6">
    <source>
        <dbReference type="ARBA" id="ARBA00023034"/>
    </source>
</evidence>
<dbReference type="AlphaFoldDB" id="A0A8S3Z7L0"/>
<dbReference type="PANTHER" id="PTHR12129">
    <property type="entry name" value="HEPARAN SULFATE 2-O-SULFOTRANSFERASE"/>
    <property type="match status" value="1"/>
</dbReference>
<organism evidence="9 10">
    <name type="scientific">Candidula unifasciata</name>
    <dbReference type="NCBI Taxonomy" id="100452"/>
    <lineage>
        <taxon>Eukaryota</taxon>
        <taxon>Metazoa</taxon>
        <taxon>Spiralia</taxon>
        <taxon>Lophotrochozoa</taxon>
        <taxon>Mollusca</taxon>
        <taxon>Gastropoda</taxon>
        <taxon>Heterobranchia</taxon>
        <taxon>Euthyneura</taxon>
        <taxon>Panpulmonata</taxon>
        <taxon>Eupulmonata</taxon>
        <taxon>Stylommatophora</taxon>
        <taxon>Helicina</taxon>
        <taxon>Helicoidea</taxon>
        <taxon>Geomitridae</taxon>
        <taxon>Candidula</taxon>
    </lineage>
</organism>
<keyword evidence="2" id="KW-0808">Transferase</keyword>
<reference evidence="9" key="1">
    <citation type="submission" date="2021-04" db="EMBL/GenBank/DDBJ databases">
        <authorList>
            <consortium name="Molecular Ecology Group"/>
        </authorList>
    </citation>
    <scope>NUCLEOTIDE SEQUENCE</scope>
</reference>
<evidence type="ECO:0000256" key="4">
    <source>
        <dbReference type="ARBA" id="ARBA00022968"/>
    </source>
</evidence>
<keyword evidence="7" id="KW-0472">Membrane</keyword>
<dbReference type="Gene3D" id="3.40.50.300">
    <property type="entry name" value="P-loop containing nucleotide triphosphate hydrolases"/>
    <property type="match status" value="1"/>
</dbReference>
<evidence type="ECO:0008006" key="11">
    <source>
        <dbReference type="Google" id="ProtNLM"/>
    </source>
</evidence>
<evidence type="ECO:0000313" key="9">
    <source>
        <dbReference type="EMBL" id="CAG5124158.1"/>
    </source>
</evidence>
<proteinExistence type="predicted"/>
<dbReference type="Proteomes" id="UP000678393">
    <property type="component" value="Unassembled WGS sequence"/>
</dbReference>
<dbReference type="OrthoDB" id="10019582at2759"/>
<evidence type="ECO:0000256" key="1">
    <source>
        <dbReference type="ARBA" id="ARBA00004323"/>
    </source>
</evidence>
<evidence type="ECO:0000256" key="3">
    <source>
        <dbReference type="ARBA" id="ARBA00022692"/>
    </source>
</evidence>
<keyword evidence="10" id="KW-1185">Reference proteome</keyword>
<protein>
    <recommendedName>
        <fullName evidence="11">Sulfotransferase</fullName>
    </recommendedName>
</protein>
<keyword evidence="5" id="KW-1133">Transmembrane helix</keyword>
<keyword evidence="4" id="KW-0735">Signal-anchor</keyword>
<feature type="non-terminal residue" evidence="9">
    <location>
        <position position="151"/>
    </location>
</feature>
<sequence length="151" mass="17697">MGCESVYIVWRGMEEDHSHISTDHSHIPIDHSNKSTDHSHIPIDHSHLSTSRQRKHIIDIRYSQTHLNTIGEGKQRTIILKGAVRNITNLDLIQPACYVFSPSESFGIQKLPIYINIVRDPLDRLISYYYFVRYGDDFRPFLRRRRSGDHE</sequence>
<evidence type="ECO:0000256" key="7">
    <source>
        <dbReference type="ARBA" id="ARBA00023136"/>
    </source>
</evidence>
<evidence type="ECO:0000256" key="8">
    <source>
        <dbReference type="ARBA" id="ARBA00023180"/>
    </source>
</evidence>
<dbReference type="InterPro" id="IPR027417">
    <property type="entry name" value="P-loop_NTPase"/>
</dbReference>
<evidence type="ECO:0000256" key="5">
    <source>
        <dbReference type="ARBA" id="ARBA00022989"/>
    </source>
</evidence>
<evidence type="ECO:0000313" key="10">
    <source>
        <dbReference type="Proteomes" id="UP000678393"/>
    </source>
</evidence>
<keyword evidence="3" id="KW-0812">Transmembrane</keyword>
<comment type="caution">
    <text evidence="9">The sequence shown here is derived from an EMBL/GenBank/DDBJ whole genome shotgun (WGS) entry which is preliminary data.</text>
</comment>
<accession>A0A8S3Z7L0</accession>